<keyword evidence="12" id="KW-1185">Reference proteome</keyword>
<dbReference type="InterPro" id="IPR003323">
    <property type="entry name" value="OTU_dom"/>
</dbReference>
<dbReference type="OrthoDB" id="409956at2759"/>
<evidence type="ECO:0000256" key="3">
    <source>
        <dbReference type="ARBA" id="ARBA00012759"/>
    </source>
</evidence>
<feature type="compositionally biased region" description="Basic residues" evidence="9">
    <location>
        <begin position="28"/>
        <end position="44"/>
    </location>
</feature>
<evidence type="ECO:0000259" key="10">
    <source>
        <dbReference type="PROSITE" id="PS50802"/>
    </source>
</evidence>
<dbReference type="SUPFAM" id="SSF54001">
    <property type="entry name" value="Cysteine proteinases"/>
    <property type="match status" value="1"/>
</dbReference>
<feature type="region of interest" description="Disordered" evidence="9">
    <location>
        <begin position="387"/>
        <end position="469"/>
    </location>
</feature>
<feature type="compositionally biased region" description="Polar residues" evidence="9">
    <location>
        <begin position="125"/>
        <end position="143"/>
    </location>
</feature>
<gene>
    <name evidence="11" type="ORF">CUNI_LOCUS15961</name>
</gene>
<keyword evidence="4" id="KW-0645">Protease</keyword>
<feature type="domain" description="OTU" evidence="10">
    <location>
        <begin position="189"/>
        <end position="312"/>
    </location>
</feature>
<evidence type="ECO:0000256" key="1">
    <source>
        <dbReference type="ARBA" id="ARBA00000707"/>
    </source>
</evidence>
<dbReference type="GO" id="GO:0006508">
    <property type="term" value="P:proteolysis"/>
    <property type="evidence" value="ECO:0007669"/>
    <property type="project" value="UniProtKB-KW"/>
</dbReference>
<protein>
    <recommendedName>
        <fullName evidence="3">ubiquitinyl hydrolase 1</fullName>
        <ecNumber evidence="3">3.4.19.12</ecNumber>
    </recommendedName>
    <alternativeName>
        <fullName evidence="8">Deubiquitinating enzyme A</fullName>
    </alternativeName>
</protein>
<dbReference type="InterPro" id="IPR050704">
    <property type="entry name" value="Peptidase_C85-like"/>
</dbReference>
<feature type="compositionally biased region" description="Polar residues" evidence="9">
    <location>
        <begin position="425"/>
        <end position="439"/>
    </location>
</feature>
<feature type="compositionally biased region" description="Low complexity" evidence="9">
    <location>
        <begin position="395"/>
        <end position="412"/>
    </location>
</feature>
<dbReference type="GO" id="GO:0030154">
    <property type="term" value="P:cell differentiation"/>
    <property type="evidence" value="ECO:0007669"/>
    <property type="project" value="UniProtKB-ARBA"/>
</dbReference>
<reference evidence="11" key="1">
    <citation type="submission" date="2021-04" db="EMBL/GenBank/DDBJ databases">
        <authorList>
            <consortium name="Molecular Ecology Group"/>
        </authorList>
    </citation>
    <scope>NUCLEOTIDE SEQUENCE</scope>
</reference>
<keyword evidence="6" id="KW-0378">Hydrolase</keyword>
<accession>A0A8S3ZLK3</accession>
<proteinExistence type="inferred from homology"/>
<dbReference type="EMBL" id="CAJHNH020004002">
    <property type="protein sequence ID" value="CAG5130403.1"/>
    <property type="molecule type" value="Genomic_DNA"/>
</dbReference>
<comment type="similarity">
    <text evidence="2">Belongs to the peptidase C85 family.</text>
</comment>
<dbReference type="PANTHER" id="PTHR12419">
    <property type="entry name" value="OTU DOMAIN CONTAINING PROTEIN"/>
    <property type="match status" value="1"/>
</dbReference>
<dbReference type="AlphaFoldDB" id="A0A8S3ZLK3"/>
<feature type="region of interest" description="Disordered" evidence="9">
    <location>
        <begin position="1"/>
        <end position="169"/>
    </location>
</feature>
<dbReference type="GO" id="GO:0010629">
    <property type="term" value="P:negative regulation of gene expression"/>
    <property type="evidence" value="ECO:0007669"/>
    <property type="project" value="UniProtKB-ARBA"/>
</dbReference>
<dbReference type="GO" id="GO:0051241">
    <property type="term" value="P:negative regulation of multicellular organismal process"/>
    <property type="evidence" value="ECO:0007669"/>
    <property type="project" value="UniProtKB-ARBA"/>
</dbReference>
<dbReference type="InterPro" id="IPR038765">
    <property type="entry name" value="Papain-like_cys_pep_sf"/>
</dbReference>
<feature type="compositionally biased region" description="Polar residues" evidence="9">
    <location>
        <begin position="446"/>
        <end position="468"/>
    </location>
</feature>
<dbReference type="FunFam" id="3.90.70.80:FF:000002">
    <property type="entry name" value="OTU domain-containing protein 5 isoform X2"/>
    <property type="match status" value="1"/>
</dbReference>
<evidence type="ECO:0000256" key="2">
    <source>
        <dbReference type="ARBA" id="ARBA00010407"/>
    </source>
</evidence>
<dbReference type="GO" id="GO:0016579">
    <property type="term" value="P:protein deubiquitination"/>
    <property type="evidence" value="ECO:0007669"/>
    <property type="project" value="TreeGrafter"/>
</dbReference>
<feature type="compositionally biased region" description="Basic residues" evidence="9">
    <location>
        <begin position="105"/>
        <end position="124"/>
    </location>
</feature>
<evidence type="ECO:0000313" key="12">
    <source>
        <dbReference type="Proteomes" id="UP000678393"/>
    </source>
</evidence>
<comment type="catalytic activity">
    <reaction evidence="1">
        <text>Thiol-dependent hydrolysis of ester, thioester, amide, peptide and isopeptide bonds formed by the C-terminal Gly of ubiquitin (a 76-residue protein attached to proteins as an intracellular targeting signal).</text>
        <dbReference type="EC" id="3.4.19.12"/>
    </reaction>
</comment>
<dbReference type="GO" id="GO:0004843">
    <property type="term" value="F:cysteine-type deubiquitinase activity"/>
    <property type="evidence" value="ECO:0007669"/>
    <property type="project" value="UniProtKB-EC"/>
</dbReference>
<dbReference type="GO" id="GO:0001817">
    <property type="term" value="P:regulation of cytokine production"/>
    <property type="evidence" value="ECO:0007669"/>
    <property type="project" value="UniProtKB-ARBA"/>
</dbReference>
<keyword evidence="5" id="KW-0833">Ubl conjugation pathway</keyword>
<comment type="caution">
    <text evidence="11">The sequence shown here is derived from an EMBL/GenBank/DDBJ whole genome shotgun (WGS) entry which is preliminary data.</text>
</comment>
<evidence type="ECO:0000256" key="9">
    <source>
        <dbReference type="SAM" id="MobiDB-lite"/>
    </source>
</evidence>
<dbReference type="EC" id="3.4.19.12" evidence="3"/>
<dbReference type="GO" id="GO:0061578">
    <property type="term" value="F:K63-linked deubiquitinase activity"/>
    <property type="evidence" value="ECO:0007669"/>
    <property type="project" value="TreeGrafter"/>
</dbReference>
<organism evidence="11 12">
    <name type="scientific">Candidula unifasciata</name>
    <dbReference type="NCBI Taxonomy" id="100452"/>
    <lineage>
        <taxon>Eukaryota</taxon>
        <taxon>Metazoa</taxon>
        <taxon>Spiralia</taxon>
        <taxon>Lophotrochozoa</taxon>
        <taxon>Mollusca</taxon>
        <taxon>Gastropoda</taxon>
        <taxon>Heterobranchia</taxon>
        <taxon>Euthyneura</taxon>
        <taxon>Panpulmonata</taxon>
        <taxon>Eupulmonata</taxon>
        <taxon>Stylommatophora</taxon>
        <taxon>Helicina</taxon>
        <taxon>Helicoidea</taxon>
        <taxon>Geomitridae</taxon>
        <taxon>Candidula</taxon>
    </lineage>
</organism>
<dbReference type="PANTHER" id="PTHR12419:SF4">
    <property type="entry name" value="OTU DOMAIN-CONTAINING PROTEIN 5"/>
    <property type="match status" value="1"/>
</dbReference>
<evidence type="ECO:0000313" key="11">
    <source>
        <dbReference type="EMBL" id="CAG5130403.1"/>
    </source>
</evidence>
<dbReference type="PROSITE" id="PS50802">
    <property type="entry name" value="OTU"/>
    <property type="match status" value="1"/>
</dbReference>
<evidence type="ECO:0000256" key="6">
    <source>
        <dbReference type="ARBA" id="ARBA00022801"/>
    </source>
</evidence>
<dbReference type="CDD" id="cd22752">
    <property type="entry name" value="OTU_OTUD5-like"/>
    <property type="match status" value="1"/>
</dbReference>
<dbReference type="Pfam" id="PF02338">
    <property type="entry name" value="OTU"/>
    <property type="match status" value="1"/>
</dbReference>
<feature type="compositionally biased region" description="Basic and acidic residues" evidence="9">
    <location>
        <begin position="11"/>
        <end position="20"/>
    </location>
</feature>
<evidence type="ECO:0000256" key="5">
    <source>
        <dbReference type="ARBA" id="ARBA00022786"/>
    </source>
</evidence>
<dbReference type="Gene3D" id="3.90.70.80">
    <property type="match status" value="1"/>
</dbReference>
<evidence type="ECO:0000256" key="7">
    <source>
        <dbReference type="ARBA" id="ARBA00022807"/>
    </source>
</evidence>
<feature type="compositionally biased region" description="Basic residues" evidence="9">
    <location>
        <begin position="1"/>
        <end position="10"/>
    </location>
</feature>
<sequence length="571" mass="63026">MTIKPKKKVTKEKNDSETPDTHTAVGHSHQHGHGLTHQHAHGLYHHSSNPENRLEKGNRVRTSSPTRWIPTTSARDELAHSHPTLTQNLSANASYEFDGHETSSNHKRRHRSSPHRTARKHRSHTSSVIPSAGNVTGNSNNIAPLSGSVDECGEEYNSEEEHSQPPDVPENITELEQWFEQALKEKKGFVIKKMGEDGACLFRAVADQVYGDQEMHGVVRKHCLDYMSKNADFYSQYVTEDFTMYINRKRMDSCHGNHLEIQAMTELFNRPVEVYQYSLEPMNTFDTAYKTDNPPIRLSYHGNVHYNSIVDPYSASIGVGLGLPGLQPGSAERNLMHEAIKSSENFHIEKTMLEDKLRETDWEVTQDTIEEQVARESYLQWLREQEKATRRTKGSAKTASATCSSSSDLSHSNLGETGPVRSPRQLRSGNSSPQQQQIDDQFVSLPGSSKSPRHSPPQSLAGGTSNASVDGACSGLSETASYVDYLPPAMYGLSDWSEEDVLAQVIAQSQQEYLDSLKKKATCPSSSSSHYPSTSAASSSAYAGADVAGYSGASTSSSYGMNSHKHPGAKS</sequence>
<evidence type="ECO:0000256" key="8">
    <source>
        <dbReference type="ARBA" id="ARBA00033460"/>
    </source>
</evidence>
<keyword evidence="7" id="KW-0788">Thiol protease</keyword>
<name>A0A8S3ZLK3_9EUPU</name>
<dbReference type="Proteomes" id="UP000678393">
    <property type="component" value="Unassembled WGS sequence"/>
</dbReference>
<evidence type="ECO:0000256" key="4">
    <source>
        <dbReference type="ARBA" id="ARBA00022670"/>
    </source>
</evidence>
<feature type="compositionally biased region" description="Polar residues" evidence="9">
    <location>
        <begin position="83"/>
        <end position="93"/>
    </location>
</feature>
<feature type="compositionally biased region" description="Polar residues" evidence="9">
    <location>
        <begin position="60"/>
        <end position="73"/>
    </location>
</feature>